<evidence type="ECO:0000256" key="7">
    <source>
        <dbReference type="SAM" id="MobiDB-lite"/>
    </source>
</evidence>
<feature type="region of interest" description="Disordered" evidence="7">
    <location>
        <begin position="1"/>
        <end position="52"/>
    </location>
</feature>
<dbReference type="InterPro" id="IPR013025">
    <property type="entry name" value="Ribosomal_uL23-like"/>
</dbReference>
<dbReference type="Proteomes" id="UP000054408">
    <property type="component" value="Unassembled WGS sequence"/>
</dbReference>
<feature type="compositionally biased region" description="Basic residues" evidence="7">
    <location>
        <begin position="1"/>
        <end position="10"/>
    </location>
</feature>
<dbReference type="PANTHER" id="PTHR11620">
    <property type="entry name" value="60S RIBOSOMAL PROTEIN L23A"/>
    <property type="match status" value="1"/>
</dbReference>
<dbReference type="EMBL" id="GL349445">
    <property type="protein sequence ID" value="KNC47140.1"/>
    <property type="molecule type" value="Genomic_DNA"/>
</dbReference>
<dbReference type="OMA" id="CYLARDW"/>
<dbReference type="PROSITE" id="PS00050">
    <property type="entry name" value="RIBOSOMAL_L23"/>
    <property type="match status" value="1"/>
</dbReference>
<dbReference type="STRING" id="461836.A0A0L0D4I1"/>
<dbReference type="GeneID" id="25563160"/>
<dbReference type="NCBIfam" id="NF011118">
    <property type="entry name" value="PRK14548.1"/>
    <property type="match status" value="1"/>
</dbReference>
<proteinExistence type="inferred from homology"/>
<feature type="domain" description="Large ribosomal subunit protein uL23 N-terminal" evidence="8">
    <location>
        <begin position="5"/>
        <end position="52"/>
    </location>
</feature>
<gene>
    <name evidence="9" type="ORF">AMSG_03569</name>
</gene>
<dbReference type="SUPFAM" id="SSF54189">
    <property type="entry name" value="Ribosomal proteins S24e, L23 and L15e"/>
    <property type="match status" value="1"/>
</dbReference>
<dbReference type="InterPro" id="IPR005633">
    <property type="entry name" value="Ribosomal_uL23_N"/>
</dbReference>
<keyword evidence="4 6" id="KW-0689">Ribosomal protein</keyword>
<sequence length="142" mass="16015">MVSTKTKAKSAARAQTQGNFKSNRKVHTKVQWKTKPTKKQARKPLYPRQSAPGKARINDYSVLKFPLTTEVAMKAVEDHRTLVFIVDIRATKPQIKNAMNKVYQVKAAKVNTLIRPDGQKKAFIRLAPEHDALDIASKIGMF</sequence>
<dbReference type="GO" id="GO:0006412">
    <property type="term" value="P:translation"/>
    <property type="evidence" value="ECO:0007669"/>
    <property type="project" value="InterPro"/>
</dbReference>
<keyword evidence="5 6" id="KW-0687">Ribonucleoprotein</keyword>
<dbReference type="FunFam" id="3.30.70.330:FF:000035">
    <property type="entry name" value="60S ribosomal protein L23a"/>
    <property type="match status" value="1"/>
</dbReference>
<evidence type="ECO:0000313" key="10">
    <source>
        <dbReference type="Proteomes" id="UP000054408"/>
    </source>
</evidence>
<dbReference type="OrthoDB" id="1267328at2759"/>
<evidence type="ECO:0000256" key="6">
    <source>
        <dbReference type="RuleBase" id="RU003934"/>
    </source>
</evidence>
<evidence type="ECO:0000256" key="2">
    <source>
        <dbReference type="ARBA" id="ARBA00022730"/>
    </source>
</evidence>
<dbReference type="Pfam" id="PF03939">
    <property type="entry name" value="Ribosomal_L23eN"/>
    <property type="match status" value="1"/>
</dbReference>
<dbReference type="GO" id="GO:0019843">
    <property type="term" value="F:rRNA binding"/>
    <property type="evidence" value="ECO:0007669"/>
    <property type="project" value="UniProtKB-KW"/>
</dbReference>
<dbReference type="Gene3D" id="3.30.70.330">
    <property type="match status" value="1"/>
</dbReference>
<evidence type="ECO:0000313" key="9">
    <source>
        <dbReference type="EMBL" id="KNC47140.1"/>
    </source>
</evidence>
<evidence type="ECO:0000256" key="3">
    <source>
        <dbReference type="ARBA" id="ARBA00022884"/>
    </source>
</evidence>
<protein>
    <submittedName>
        <fullName evidence="9">Ribosomal protein L23a</fullName>
    </submittedName>
</protein>
<dbReference type="InterPro" id="IPR001014">
    <property type="entry name" value="Ribosomal_uL23_CS"/>
</dbReference>
<feature type="compositionally biased region" description="Basic residues" evidence="7">
    <location>
        <begin position="22"/>
        <end position="42"/>
    </location>
</feature>
<evidence type="ECO:0000259" key="8">
    <source>
        <dbReference type="Pfam" id="PF03939"/>
    </source>
</evidence>
<evidence type="ECO:0000256" key="5">
    <source>
        <dbReference type="ARBA" id="ARBA00023274"/>
    </source>
</evidence>
<organism evidence="9 10">
    <name type="scientific">Thecamonas trahens ATCC 50062</name>
    <dbReference type="NCBI Taxonomy" id="461836"/>
    <lineage>
        <taxon>Eukaryota</taxon>
        <taxon>Apusozoa</taxon>
        <taxon>Apusomonadida</taxon>
        <taxon>Apusomonadidae</taxon>
        <taxon>Thecamonas</taxon>
    </lineage>
</organism>
<dbReference type="InterPro" id="IPR012678">
    <property type="entry name" value="Ribosomal_uL23/eL15/eS24_sf"/>
</dbReference>
<name>A0A0L0D4I1_THETB</name>
<evidence type="ECO:0000256" key="1">
    <source>
        <dbReference type="ARBA" id="ARBA00006700"/>
    </source>
</evidence>
<dbReference type="GO" id="GO:1990904">
    <property type="term" value="C:ribonucleoprotein complex"/>
    <property type="evidence" value="ECO:0007669"/>
    <property type="project" value="UniProtKB-KW"/>
</dbReference>
<keyword evidence="3" id="KW-0694">RNA-binding</keyword>
<evidence type="ECO:0000256" key="4">
    <source>
        <dbReference type="ARBA" id="ARBA00022980"/>
    </source>
</evidence>
<dbReference type="GO" id="GO:0003735">
    <property type="term" value="F:structural constituent of ribosome"/>
    <property type="evidence" value="ECO:0007669"/>
    <property type="project" value="InterPro"/>
</dbReference>
<keyword evidence="2" id="KW-0699">rRNA-binding</keyword>
<comment type="similarity">
    <text evidence="1 6">Belongs to the universal ribosomal protein uL23 family.</text>
</comment>
<dbReference type="HAMAP" id="MF_01369_A">
    <property type="entry name" value="Ribosomal_uL23_A"/>
    <property type="match status" value="1"/>
</dbReference>
<dbReference type="Pfam" id="PF00276">
    <property type="entry name" value="Ribosomal_L23"/>
    <property type="match status" value="1"/>
</dbReference>
<dbReference type="AlphaFoldDB" id="A0A0L0D4I1"/>
<dbReference type="RefSeq" id="XP_013759916.1">
    <property type="nucleotide sequence ID" value="XM_013904462.1"/>
</dbReference>
<keyword evidence="10" id="KW-1185">Reference proteome</keyword>
<dbReference type="GO" id="GO:0005840">
    <property type="term" value="C:ribosome"/>
    <property type="evidence" value="ECO:0007669"/>
    <property type="project" value="UniProtKB-KW"/>
</dbReference>
<accession>A0A0L0D4I1</accession>
<dbReference type="InterPro" id="IPR012677">
    <property type="entry name" value="Nucleotide-bd_a/b_plait_sf"/>
</dbReference>
<dbReference type="eggNOG" id="KOG1751">
    <property type="taxonomic scope" value="Eukaryota"/>
</dbReference>
<reference evidence="9 10" key="1">
    <citation type="submission" date="2010-05" db="EMBL/GenBank/DDBJ databases">
        <title>The Genome Sequence of Thecamonas trahens ATCC 50062.</title>
        <authorList>
            <consortium name="The Broad Institute Genome Sequencing Platform"/>
            <person name="Russ C."/>
            <person name="Cuomo C."/>
            <person name="Shea T."/>
            <person name="Young S.K."/>
            <person name="Zeng Q."/>
            <person name="Koehrsen M."/>
            <person name="Haas B."/>
            <person name="Borodovsky M."/>
            <person name="Guigo R."/>
            <person name="Alvarado L."/>
            <person name="Berlin A."/>
            <person name="Bochicchio J."/>
            <person name="Borenstein D."/>
            <person name="Chapman S."/>
            <person name="Chen Z."/>
            <person name="Freedman E."/>
            <person name="Gellesch M."/>
            <person name="Goldberg J."/>
            <person name="Griggs A."/>
            <person name="Gujja S."/>
            <person name="Heilman E."/>
            <person name="Heiman D."/>
            <person name="Hepburn T."/>
            <person name="Howarth C."/>
            <person name="Jen D."/>
            <person name="Larson L."/>
            <person name="Mehta T."/>
            <person name="Park D."/>
            <person name="Pearson M."/>
            <person name="Roberts A."/>
            <person name="Saif S."/>
            <person name="Shenoy N."/>
            <person name="Sisk P."/>
            <person name="Stolte C."/>
            <person name="Sykes S."/>
            <person name="Thomson T."/>
            <person name="Walk T."/>
            <person name="White J."/>
            <person name="Yandava C."/>
            <person name="Burger G."/>
            <person name="Gray M.W."/>
            <person name="Holland P.W.H."/>
            <person name="King N."/>
            <person name="Lang F.B.F."/>
            <person name="Roger A.J."/>
            <person name="Ruiz-Trillo I."/>
            <person name="Lander E."/>
            <person name="Nusbaum C."/>
        </authorList>
    </citation>
    <scope>NUCLEOTIDE SEQUENCE [LARGE SCALE GENOMIC DNA]</scope>
    <source>
        <strain evidence="9 10">ATCC 50062</strain>
    </source>
</reference>